<keyword evidence="15" id="KW-0456">Lyase</keyword>
<dbReference type="InterPro" id="IPR044516">
    <property type="entry name" value="UXS-like"/>
</dbReference>
<keyword evidence="8" id="KW-0210">Decarboxylase</keyword>
<feature type="domain" description="NAD-dependent epimerase/dehydratase" evidence="19">
    <location>
        <begin position="17"/>
        <end position="254"/>
    </location>
</feature>
<dbReference type="GO" id="GO:0000139">
    <property type="term" value="C:Golgi membrane"/>
    <property type="evidence" value="ECO:0007669"/>
    <property type="project" value="UniProtKB-SubCell"/>
</dbReference>
<evidence type="ECO:0000256" key="4">
    <source>
        <dbReference type="ARBA" id="ARBA00007505"/>
    </source>
</evidence>
<dbReference type="GO" id="GO:0032580">
    <property type="term" value="C:Golgi cisterna membrane"/>
    <property type="evidence" value="ECO:0007669"/>
    <property type="project" value="UniProtKB-SubCell"/>
</dbReference>
<sequence>MSVTQPPSSLLNNDRPVLVTGAAGFLGSNMVDRLLLDGKKVIGMDSYQTGAPSNLRHLQDNASFTMIQHNIQNPIPTLPPLQAIYHLACPASPPQYQKDPVDTLDTAYQGSRNLLTLAQQHGCRILLSSTSEVYGSPKEHPQPESYWGHVNPFGPRACYDEGKRAAEALAWAYQQPPRNVDVRIARIFNTYGPRLAPGDGRVVSSFVKTALDGAPLVITGDGSATRSFQYVDDCIRGFVALMEVESVPGPINIGNDVEISLTELAGVVGRVVQQVTGQNISEIEYRARPIDDPPMRRPDLTLAKRTLGWAPVVDLEEGLLKTVQWQLDERAWKKTVDAK</sequence>
<dbReference type="Gene3D" id="3.40.50.720">
    <property type="entry name" value="NAD(P)-binding Rossmann-like Domain"/>
    <property type="match status" value="1"/>
</dbReference>
<comment type="pathway">
    <text evidence="3">Nucleotide-sugar biosynthesis; UDP-alpha-D-xylose biosynthesis; UDP-alpha-D-xylose from UDP-alpha-D-glucuronate: step 1/1.</text>
</comment>
<dbReference type="Pfam" id="PF01370">
    <property type="entry name" value="Epimerase"/>
    <property type="match status" value="1"/>
</dbReference>
<organism evidence="20 21">
    <name type="scientific">Aspergillus nanangensis</name>
    <dbReference type="NCBI Taxonomy" id="2582783"/>
    <lineage>
        <taxon>Eukaryota</taxon>
        <taxon>Fungi</taxon>
        <taxon>Dikarya</taxon>
        <taxon>Ascomycota</taxon>
        <taxon>Pezizomycotina</taxon>
        <taxon>Eurotiomycetes</taxon>
        <taxon>Eurotiomycetidae</taxon>
        <taxon>Eurotiales</taxon>
        <taxon>Aspergillaceae</taxon>
        <taxon>Aspergillus</taxon>
        <taxon>Aspergillus subgen. Circumdati</taxon>
    </lineage>
</organism>
<dbReference type="GO" id="GO:0048040">
    <property type="term" value="F:UDP-glucuronate decarboxylase activity"/>
    <property type="evidence" value="ECO:0007669"/>
    <property type="project" value="UniProtKB-EC"/>
</dbReference>
<evidence type="ECO:0000313" key="20">
    <source>
        <dbReference type="EMBL" id="KAF9888882.1"/>
    </source>
</evidence>
<dbReference type="EC" id="4.1.1.35" evidence="5"/>
<evidence type="ECO:0000256" key="11">
    <source>
        <dbReference type="ARBA" id="ARBA00023027"/>
    </source>
</evidence>
<evidence type="ECO:0000256" key="8">
    <source>
        <dbReference type="ARBA" id="ARBA00022793"/>
    </source>
</evidence>
<comment type="similarity">
    <text evidence="4">Belongs to the NAD(P)-dependent epimerase/dehydratase family. UDP-glucuronic acid decarboxylase subfamily.</text>
</comment>
<gene>
    <name evidence="20" type="primary">UXS1</name>
    <name evidence="20" type="ORF">FE257_008252</name>
</gene>
<evidence type="ECO:0000256" key="18">
    <source>
        <dbReference type="ARBA" id="ARBA00049410"/>
    </source>
</evidence>
<keyword evidence="11" id="KW-0520">NAD</keyword>
<evidence type="ECO:0000259" key="19">
    <source>
        <dbReference type="Pfam" id="PF01370"/>
    </source>
</evidence>
<dbReference type="AlphaFoldDB" id="A0AAD4GTN3"/>
<reference evidence="20" key="2">
    <citation type="submission" date="2020-02" db="EMBL/GenBank/DDBJ databases">
        <authorList>
            <person name="Gilchrist C.L.M."/>
            <person name="Chooi Y.-H."/>
        </authorList>
    </citation>
    <scope>NUCLEOTIDE SEQUENCE</scope>
    <source>
        <strain evidence="20">MST-FP2251</strain>
    </source>
</reference>
<dbReference type="PANTHER" id="PTHR43078">
    <property type="entry name" value="UDP-GLUCURONIC ACID DECARBOXYLASE-RELATED"/>
    <property type="match status" value="1"/>
</dbReference>
<evidence type="ECO:0000256" key="1">
    <source>
        <dbReference type="ARBA" id="ARBA00001911"/>
    </source>
</evidence>
<evidence type="ECO:0000256" key="2">
    <source>
        <dbReference type="ARBA" id="ARBA00004323"/>
    </source>
</evidence>
<protein>
    <recommendedName>
        <fullName evidence="6">UDP-glucuronic acid decarboxylase 1</fullName>
        <ecNumber evidence="5">4.1.1.35</ecNumber>
    </recommendedName>
    <alternativeName>
        <fullName evidence="16">UDP-glucuronate decarboxylase 1</fullName>
    </alternativeName>
</protein>
<evidence type="ECO:0000256" key="9">
    <source>
        <dbReference type="ARBA" id="ARBA00022968"/>
    </source>
</evidence>
<keyword evidence="14" id="KW-0325">Glycoprotein</keyword>
<dbReference type="PANTHER" id="PTHR43078:SF6">
    <property type="entry name" value="UDP-GLUCURONIC ACID DECARBOXYLASE 1"/>
    <property type="match status" value="1"/>
</dbReference>
<keyword evidence="10" id="KW-1133">Transmembrane helix</keyword>
<comment type="subcellular location">
    <subcellularLocation>
        <location evidence="2">Golgi apparatus membrane</location>
        <topology evidence="2">Single-pass type II membrane protein</topology>
    </subcellularLocation>
    <subcellularLocation>
        <location evidence="17">Golgi apparatus</location>
        <location evidence="17">Golgi stack membrane</location>
    </subcellularLocation>
</comment>
<dbReference type="GO" id="GO:0070403">
    <property type="term" value="F:NAD+ binding"/>
    <property type="evidence" value="ECO:0007669"/>
    <property type="project" value="InterPro"/>
</dbReference>
<keyword evidence="9" id="KW-0735">Signal-anchor</keyword>
<dbReference type="Proteomes" id="UP001194746">
    <property type="component" value="Unassembled WGS sequence"/>
</dbReference>
<keyword evidence="12" id="KW-0333">Golgi apparatus</keyword>
<dbReference type="EMBL" id="VCAU01000042">
    <property type="protein sequence ID" value="KAF9888882.1"/>
    <property type="molecule type" value="Genomic_DNA"/>
</dbReference>
<evidence type="ECO:0000256" key="3">
    <source>
        <dbReference type="ARBA" id="ARBA00005100"/>
    </source>
</evidence>
<evidence type="ECO:0000256" key="10">
    <source>
        <dbReference type="ARBA" id="ARBA00022989"/>
    </source>
</evidence>
<dbReference type="FunFam" id="3.40.50.720:FF:000065">
    <property type="entry name" value="UDP-glucuronic acid decarboxylase 1"/>
    <property type="match status" value="1"/>
</dbReference>
<keyword evidence="7" id="KW-0812">Transmembrane</keyword>
<evidence type="ECO:0000256" key="7">
    <source>
        <dbReference type="ARBA" id="ARBA00022692"/>
    </source>
</evidence>
<keyword evidence="21" id="KW-1185">Reference proteome</keyword>
<evidence type="ECO:0000256" key="6">
    <source>
        <dbReference type="ARBA" id="ARBA00018816"/>
    </source>
</evidence>
<evidence type="ECO:0000256" key="12">
    <source>
        <dbReference type="ARBA" id="ARBA00023034"/>
    </source>
</evidence>
<comment type="catalytic activity">
    <reaction evidence="18">
        <text>UDP-alpha-D-glucuronate + H(+) = UDP-alpha-D-xylose + CO2</text>
        <dbReference type="Rhea" id="RHEA:23916"/>
        <dbReference type="ChEBI" id="CHEBI:15378"/>
        <dbReference type="ChEBI" id="CHEBI:16526"/>
        <dbReference type="ChEBI" id="CHEBI:57632"/>
        <dbReference type="ChEBI" id="CHEBI:58052"/>
        <dbReference type="EC" id="4.1.1.35"/>
    </reaction>
    <physiologicalReaction direction="left-to-right" evidence="18">
        <dbReference type="Rhea" id="RHEA:23917"/>
    </physiologicalReaction>
</comment>
<evidence type="ECO:0000256" key="5">
    <source>
        <dbReference type="ARBA" id="ARBA00012290"/>
    </source>
</evidence>
<accession>A0AAD4GTN3</accession>
<dbReference type="InterPro" id="IPR001509">
    <property type="entry name" value="Epimerase_deHydtase"/>
</dbReference>
<evidence type="ECO:0000256" key="13">
    <source>
        <dbReference type="ARBA" id="ARBA00023136"/>
    </source>
</evidence>
<evidence type="ECO:0000256" key="15">
    <source>
        <dbReference type="ARBA" id="ARBA00023239"/>
    </source>
</evidence>
<comment type="cofactor">
    <cofactor evidence="1">
        <name>NAD(+)</name>
        <dbReference type="ChEBI" id="CHEBI:57540"/>
    </cofactor>
</comment>
<dbReference type="GO" id="GO:0042732">
    <property type="term" value="P:D-xylose metabolic process"/>
    <property type="evidence" value="ECO:0007669"/>
    <property type="project" value="InterPro"/>
</dbReference>
<comment type="caution">
    <text evidence="20">The sequence shown here is derived from an EMBL/GenBank/DDBJ whole genome shotgun (WGS) entry which is preliminary data.</text>
</comment>
<proteinExistence type="inferred from homology"/>
<evidence type="ECO:0000256" key="16">
    <source>
        <dbReference type="ARBA" id="ARBA00031585"/>
    </source>
</evidence>
<evidence type="ECO:0000313" key="21">
    <source>
        <dbReference type="Proteomes" id="UP001194746"/>
    </source>
</evidence>
<evidence type="ECO:0000256" key="17">
    <source>
        <dbReference type="ARBA" id="ARBA00037859"/>
    </source>
</evidence>
<evidence type="ECO:0000256" key="14">
    <source>
        <dbReference type="ARBA" id="ARBA00023180"/>
    </source>
</evidence>
<reference evidence="20" key="1">
    <citation type="journal article" date="2019" name="Beilstein J. Org. Chem.">
        <title>Nanangenines: drimane sesquiterpenoids as the dominant metabolite cohort of a novel Australian fungus, Aspergillus nanangensis.</title>
        <authorList>
            <person name="Lacey H.J."/>
            <person name="Gilchrist C.L.M."/>
            <person name="Crombie A."/>
            <person name="Kalaitzis J.A."/>
            <person name="Vuong D."/>
            <person name="Rutledge P.J."/>
            <person name="Turner P."/>
            <person name="Pitt J.I."/>
            <person name="Lacey E."/>
            <person name="Chooi Y.H."/>
            <person name="Piggott A.M."/>
        </authorList>
    </citation>
    <scope>NUCLEOTIDE SEQUENCE</scope>
    <source>
        <strain evidence="20">MST-FP2251</strain>
    </source>
</reference>
<name>A0AAD4GTN3_ASPNN</name>
<dbReference type="InterPro" id="IPR036291">
    <property type="entry name" value="NAD(P)-bd_dom_sf"/>
</dbReference>
<keyword evidence="13" id="KW-0472">Membrane</keyword>
<dbReference type="SUPFAM" id="SSF51735">
    <property type="entry name" value="NAD(P)-binding Rossmann-fold domains"/>
    <property type="match status" value="1"/>
</dbReference>